<reference evidence="3 4" key="1">
    <citation type="submission" date="2014-11" db="EMBL/GenBank/DDBJ databases">
        <title>Whole genome shotgun sequence of Sphingomonas parapaucimobilis NBRC 15100.</title>
        <authorList>
            <person name="Katano-Makiyama Y."/>
            <person name="Hosoyama A."/>
            <person name="Hashimoto M."/>
            <person name="Hosoyama Y."/>
            <person name="Noguchi M."/>
            <person name="Numata M."/>
            <person name="Tsuchikane K."/>
            <person name="Hirakata S."/>
            <person name="Uohara A."/>
            <person name="Shimodaira J."/>
            <person name="Ohji S."/>
            <person name="Ichikawa N."/>
            <person name="Kimura A."/>
            <person name="Yamazoe A."/>
            <person name="Fujita N."/>
        </authorList>
    </citation>
    <scope>NUCLEOTIDE SEQUENCE [LARGE SCALE GENOMIC DNA]</scope>
    <source>
        <strain evidence="3 4">NBRC 15100</strain>
    </source>
</reference>
<protein>
    <submittedName>
        <fullName evidence="3">Uncharacterized protein</fullName>
    </submittedName>
</protein>
<sequence>MMTGLQWPGAAIVVSLAISLAGCSPAKEPAVAEGPPQRASSSELPPPPPPPVPGPNYHGNGSAIAVPGAPDISGLDDAQIDVMFDEAVARARPGEGKQAICVGLQGLADGAVKDAPERTIRRLAELLRLPAFPASQCRADATPFVTATKAEAILYTVRVESRDRKGVLTFWATAVFGNLGAHGMQFRLIRQAGRWVPEPTGLSVLS</sequence>
<name>A0A0A1WBD4_9SPHN</name>
<evidence type="ECO:0000313" key="4">
    <source>
        <dbReference type="Proteomes" id="UP000032305"/>
    </source>
</evidence>
<dbReference type="AlphaFoldDB" id="A0A0A1WBD4"/>
<proteinExistence type="predicted"/>
<evidence type="ECO:0000256" key="1">
    <source>
        <dbReference type="SAM" id="MobiDB-lite"/>
    </source>
</evidence>
<feature type="signal peptide" evidence="2">
    <location>
        <begin position="1"/>
        <end position="26"/>
    </location>
</feature>
<dbReference type="EMBL" id="BBPI01000098">
    <property type="protein sequence ID" value="GAM02770.1"/>
    <property type="molecule type" value="Genomic_DNA"/>
</dbReference>
<dbReference type="Proteomes" id="UP000032305">
    <property type="component" value="Unassembled WGS sequence"/>
</dbReference>
<dbReference type="RefSeq" id="WP_126053496.1">
    <property type="nucleotide sequence ID" value="NZ_BBPI01000098.1"/>
</dbReference>
<evidence type="ECO:0000256" key="2">
    <source>
        <dbReference type="SAM" id="SignalP"/>
    </source>
</evidence>
<feature type="compositionally biased region" description="Pro residues" evidence="1">
    <location>
        <begin position="44"/>
        <end position="54"/>
    </location>
</feature>
<feature type="chain" id="PRO_5001993579" evidence="2">
    <location>
        <begin position="27"/>
        <end position="206"/>
    </location>
</feature>
<feature type="region of interest" description="Disordered" evidence="1">
    <location>
        <begin position="26"/>
        <end position="65"/>
    </location>
</feature>
<comment type="caution">
    <text evidence="3">The sequence shown here is derived from an EMBL/GenBank/DDBJ whole genome shotgun (WGS) entry which is preliminary data.</text>
</comment>
<dbReference type="OrthoDB" id="7593833at2"/>
<accession>A0A0A1WBD4</accession>
<keyword evidence="2" id="KW-0732">Signal</keyword>
<organism evidence="3 4">
    <name type="scientific">Sphingomonas parapaucimobilis NBRC 15100</name>
    <dbReference type="NCBI Taxonomy" id="1219049"/>
    <lineage>
        <taxon>Bacteria</taxon>
        <taxon>Pseudomonadati</taxon>
        <taxon>Pseudomonadota</taxon>
        <taxon>Alphaproteobacteria</taxon>
        <taxon>Sphingomonadales</taxon>
        <taxon>Sphingomonadaceae</taxon>
        <taxon>Sphingomonas</taxon>
    </lineage>
</organism>
<evidence type="ECO:0000313" key="3">
    <source>
        <dbReference type="EMBL" id="GAM02770.1"/>
    </source>
</evidence>
<gene>
    <name evidence="3" type="ORF">SP5_098_00470</name>
</gene>
<keyword evidence="4" id="KW-1185">Reference proteome</keyword>